<evidence type="ECO:0000313" key="1">
    <source>
        <dbReference type="EMBL" id="SQH77460.1"/>
    </source>
</evidence>
<reference evidence="2" key="1">
    <citation type="submission" date="2018-06" db="EMBL/GenBank/DDBJ databases">
        <authorList>
            <person name="Cea G.-C."/>
            <person name="William W."/>
        </authorList>
    </citation>
    <scope>NUCLEOTIDE SEQUENCE [LARGE SCALE GENOMIC DNA]</scope>
    <source>
        <strain evidence="2">DB21MT-2</strain>
    </source>
</reference>
<protein>
    <submittedName>
        <fullName evidence="1">Uncharacterized protein</fullName>
    </submittedName>
</protein>
<dbReference type="OrthoDB" id="6272123at2"/>
<dbReference type="Proteomes" id="UP000250123">
    <property type="component" value="Chromosome SHEWBE"/>
</dbReference>
<sequence length="355" mass="40263">MNPSSILSFRYLALFFLRATLALVLSFSAVNGMLCLLPSDDRVVEKLSLFNQEKDEFTALALGTSHSVGFHFPSLGGKGVNFHDGGGDIEEVVFKAGVILAHAVNINTLFVPVSPGSLHISQRYVANDMLSRRFLVIKNLPLSHDIFWYAPMASIRLWALRIIPVFEVKQRLLSWLGLSNFIAKLMMKHKKFCLVSVSADVNADELLFGGYRLEKMLPSCLAEYADLTVSRHYSHIESTVIAEPKLPMRNVERLLALADRLRRGQVEGRLVLVVPPLTAEYYQDDRIQLWIPEHQQLLDLLAEHSNIDVYDFHDFFYAEMEDGSNDYFYDDDHLALPGAIKFSKALKKAMDERVR</sequence>
<organism evidence="1 2">
    <name type="scientific">Shewanella benthica</name>
    <dbReference type="NCBI Taxonomy" id="43661"/>
    <lineage>
        <taxon>Bacteria</taxon>
        <taxon>Pseudomonadati</taxon>
        <taxon>Pseudomonadota</taxon>
        <taxon>Gammaproteobacteria</taxon>
        <taxon>Alteromonadales</taxon>
        <taxon>Shewanellaceae</taxon>
        <taxon>Shewanella</taxon>
    </lineage>
</organism>
<dbReference type="SUPFAM" id="SSF52266">
    <property type="entry name" value="SGNH hydrolase"/>
    <property type="match status" value="1"/>
</dbReference>
<dbReference type="RefSeq" id="WP_112353342.1">
    <property type="nucleotide sequence ID" value="NZ_LS483452.1"/>
</dbReference>
<dbReference type="Gene3D" id="3.40.50.1110">
    <property type="entry name" value="SGNH hydrolase"/>
    <property type="match status" value="1"/>
</dbReference>
<gene>
    <name evidence="1" type="ORF">SHEWBE_3497</name>
</gene>
<name>A0A330M8X7_9GAMM</name>
<dbReference type="AlphaFoldDB" id="A0A330M8X7"/>
<dbReference type="InterPro" id="IPR036514">
    <property type="entry name" value="SGNH_hydro_sf"/>
</dbReference>
<dbReference type="KEGG" id="sbk:SHEWBE_3497"/>
<dbReference type="EMBL" id="LS483452">
    <property type="protein sequence ID" value="SQH77460.1"/>
    <property type="molecule type" value="Genomic_DNA"/>
</dbReference>
<accession>A0A330M8X7</accession>
<proteinExistence type="predicted"/>
<evidence type="ECO:0000313" key="2">
    <source>
        <dbReference type="Proteomes" id="UP000250123"/>
    </source>
</evidence>
<dbReference type="GO" id="GO:0016788">
    <property type="term" value="F:hydrolase activity, acting on ester bonds"/>
    <property type="evidence" value="ECO:0007669"/>
    <property type="project" value="UniProtKB-ARBA"/>
</dbReference>